<feature type="disulfide bond" evidence="6">
    <location>
        <begin position="82"/>
        <end position="91"/>
    </location>
</feature>
<dbReference type="FunFam" id="2.10.25.10:FF:000327">
    <property type="entry name" value="neurogenic locus notch homolog protein 4"/>
    <property type="match status" value="1"/>
</dbReference>
<dbReference type="SUPFAM" id="SSF57196">
    <property type="entry name" value="EGF/Laminin"/>
    <property type="match status" value="2"/>
</dbReference>
<keyword evidence="1 6" id="KW-0245">EGF-like domain</keyword>
<dbReference type="InterPro" id="IPR001881">
    <property type="entry name" value="EGF-like_Ca-bd_dom"/>
</dbReference>
<proteinExistence type="predicted"/>
<dbReference type="PROSITE" id="PS01186">
    <property type="entry name" value="EGF_2"/>
    <property type="match status" value="1"/>
</dbReference>
<dbReference type="CDD" id="cd00054">
    <property type="entry name" value="EGF_CA"/>
    <property type="match status" value="1"/>
</dbReference>
<dbReference type="InParanoid" id="A0A2I4CB10"/>
<evidence type="ECO:0000313" key="9">
    <source>
        <dbReference type="RefSeq" id="XP_013877180.1"/>
    </source>
</evidence>
<comment type="caution">
    <text evidence="6">Lacks conserved residue(s) required for the propagation of feature annotation.</text>
</comment>
<dbReference type="PANTHER" id="PTHR12916:SF9">
    <property type="entry name" value="NEUROGENIC LOCUS NOTCH HOMOLOG PROTEIN 1-RELATED"/>
    <property type="match status" value="1"/>
</dbReference>
<name>A0A2I4CB10_AUSLI</name>
<dbReference type="AlphaFoldDB" id="A0A2I4CB10"/>
<evidence type="ECO:0000256" key="1">
    <source>
        <dbReference type="ARBA" id="ARBA00022536"/>
    </source>
</evidence>
<keyword evidence="3" id="KW-0677">Repeat</keyword>
<dbReference type="GO" id="GO:0005112">
    <property type="term" value="F:Notch binding"/>
    <property type="evidence" value="ECO:0007669"/>
    <property type="project" value="TreeGrafter"/>
</dbReference>
<dbReference type="RefSeq" id="XP_013877180.1">
    <property type="nucleotide sequence ID" value="XM_014021726.1"/>
</dbReference>
<dbReference type="STRING" id="52670.A0A2I4CB10"/>
<keyword evidence="2" id="KW-0732">Signal</keyword>
<keyword evidence="8" id="KW-1185">Reference proteome</keyword>
<keyword evidence="5" id="KW-0325">Glycoprotein</keyword>
<evidence type="ECO:0000256" key="5">
    <source>
        <dbReference type="ARBA" id="ARBA00023180"/>
    </source>
</evidence>
<organism evidence="8 9">
    <name type="scientific">Austrofundulus limnaeus</name>
    <name type="common">Annual killifish</name>
    <dbReference type="NCBI Taxonomy" id="52670"/>
    <lineage>
        <taxon>Eukaryota</taxon>
        <taxon>Metazoa</taxon>
        <taxon>Chordata</taxon>
        <taxon>Craniata</taxon>
        <taxon>Vertebrata</taxon>
        <taxon>Euteleostomi</taxon>
        <taxon>Actinopterygii</taxon>
        <taxon>Neopterygii</taxon>
        <taxon>Teleostei</taxon>
        <taxon>Neoteleostei</taxon>
        <taxon>Acanthomorphata</taxon>
        <taxon>Ovalentaria</taxon>
        <taxon>Atherinomorphae</taxon>
        <taxon>Cyprinodontiformes</taxon>
        <taxon>Rivulidae</taxon>
        <taxon>Austrofundulus</taxon>
    </lineage>
</organism>
<feature type="domain" description="EGF-like" evidence="7">
    <location>
        <begin position="94"/>
        <end position="130"/>
    </location>
</feature>
<feature type="disulfide bond" evidence="6">
    <location>
        <begin position="120"/>
        <end position="129"/>
    </location>
</feature>
<feature type="domain" description="EGF-like" evidence="7">
    <location>
        <begin position="54"/>
        <end position="92"/>
    </location>
</feature>
<dbReference type="Pfam" id="PF00008">
    <property type="entry name" value="EGF"/>
    <property type="match status" value="1"/>
</dbReference>
<dbReference type="GO" id="GO:0005509">
    <property type="term" value="F:calcium ion binding"/>
    <property type="evidence" value="ECO:0007669"/>
    <property type="project" value="InterPro"/>
</dbReference>
<evidence type="ECO:0000256" key="6">
    <source>
        <dbReference type="PROSITE-ProRule" id="PRU00076"/>
    </source>
</evidence>
<dbReference type="InterPro" id="IPR018097">
    <property type="entry name" value="EGF_Ca-bd_CS"/>
</dbReference>
<dbReference type="PRINTS" id="PR00010">
    <property type="entry name" value="EGFBLOOD"/>
</dbReference>
<dbReference type="Pfam" id="PF12661">
    <property type="entry name" value="hEGF"/>
    <property type="match status" value="1"/>
</dbReference>
<dbReference type="GeneID" id="106526981"/>
<dbReference type="InterPro" id="IPR000742">
    <property type="entry name" value="EGF"/>
</dbReference>
<accession>A0A2I4CB10</accession>
<evidence type="ECO:0000259" key="7">
    <source>
        <dbReference type="PROSITE" id="PS50026"/>
    </source>
</evidence>
<sequence>MSERDTKLLADWLQLYVTQLTERRQPGKISQKTTRKRIKIIFNVIYSHRLPQLPVFSCMGTRWNYSCFNGGNCSEADHTCSCLPGFTGPWCEKDVDECASEPCMNGGFCINYVNSFECVCDINFSGMYCQMDVSDFYMYLFLGLWQNLFQL</sequence>
<keyword evidence="4 6" id="KW-1015">Disulfide bond</keyword>
<dbReference type="PROSITE" id="PS50026">
    <property type="entry name" value="EGF_3"/>
    <property type="match status" value="2"/>
</dbReference>
<evidence type="ECO:0000313" key="8">
    <source>
        <dbReference type="Proteomes" id="UP000192220"/>
    </source>
</evidence>
<dbReference type="KEGG" id="alim:106526981"/>
<dbReference type="Proteomes" id="UP000192220">
    <property type="component" value="Unplaced"/>
</dbReference>
<dbReference type="PROSITE" id="PS00022">
    <property type="entry name" value="EGF_1"/>
    <property type="match status" value="2"/>
</dbReference>
<protein>
    <submittedName>
        <fullName evidence="9">Protein crumbs homolog 1</fullName>
    </submittedName>
</protein>
<gene>
    <name evidence="9" type="primary">LOC106526981</name>
</gene>
<dbReference type="InterPro" id="IPR000152">
    <property type="entry name" value="EGF-type_Asp/Asn_hydroxyl_site"/>
</dbReference>
<evidence type="ECO:0000256" key="3">
    <source>
        <dbReference type="ARBA" id="ARBA00022737"/>
    </source>
</evidence>
<evidence type="ECO:0000256" key="4">
    <source>
        <dbReference type="ARBA" id="ARBA00023157"/>
    </source>
</evidence>
<dbReference type="SMART" id="SM00179">
    <property type="entry name" value="EGF_CA"/>
    <property type="match status" value="1"/>
</dbReference>
<dbReference type="PROSITE" id="PS00010">
    <property type="entry name" value="ASX_HYDROXYL"/>
    <property type="match status" value="1"/>
</dbReference>
<dbReference type="PANTHER" id="PTHR12916">
    <property type="entry name" value="CYTOCHROME C OXIDASE POLYPEPTIDE VIC-2"/>
    <property type="match status" value="1"/>
</dbReference>
<dbReference type="OrthoDB" id="283575at2759"/>
<dbReference type="Gene3D" id="2.10.25.10">
    <property type="entry name" value="Laminin"/>
    <property type="match status" value="2"/>
</dbReference>
<evidence type="ECO:0000256" key="2">
    <source>
        <dbReference type="ARBA" id="ARBA00022729"/>
    </source>
</evidence>
<feature type="non-terminal residue" evidence="9">
    <location>
        <position position="151"/>
    </location>
</feature>
<dbReference type="InterPro" id="IPR013032">
    <property type="entry name" value="EGF-like_CS"/>
</dbReference>
<dbReference type="SMART" id="SM00181">
    <property type="entry name" value="EGF"/>
    <property type="match status" value="2"/>
</dbReference>
<dbReference type="PROSITE" id="PS01187">
    <property type="entry name" value="EGF_CA"/>
    <property type="match status" value="1"/>
</dbReference>
<reference evidence="9" key="1">
    <citation type="submission" date="2025-08" db="UniProtKB">
        <authorList>
            <consortium name="RefSeq"/>
        </authorList>
    </citation>
    <scope>IDENTIFICATION</scope>
</reference>
<dbReference type="FunFam" id="2.10.25.10:FF:000348">
    <property type="entry name" value="Crumbs 1, cell polarity complex component"/>
    <property type="match status" value="1"/>
</dbReference>
<dbReference type="GO" id="GO:0007219">
    <property type="term" value="P:Notch signaling pathway"/>
    <property type="evidence" value="ECO:0007669"/>
    <property type="project" value="TreeGrafter"/>
</dbReference>